<dbReference type="InterPro" id="IPR058031">
    <property type="entry name" value="AAA_lid_NorR"/>
</dbReference>
<dbReference type="PROSITE" id="PS00688">
    <property type="entry name" value="SIGMA54_INTERACT_3"/>
    <property type="match status" value="1"/>
</dbReference>
<comment type="caution">
    <text evidence="8">The sequence shown here is derived from an EMBL/GenBank/DDBJ whole genome shotgun (WGS) entry which is preliminary data.</text>
</comment>
<dbReference type="CDD" id="cd00130">
    <property type="entry name" value="PAS"/>
    <property type="match status" value="1"/>
</dbReference>
<dbReference type="InterPro" id="IPR013767">
    <property type="entry name" value="PAS_fold"/>
</dbReference>
<dbReference type="InterPro" id="IPR009057">
    <property type="entry name" value="Homeodomain-like_sf"/>
</dbReference>
<evidence type="ECO:0000313" key="9">
    <source>
        <dbReference type="Proteomes" id="UP000196475"/>
    </source>
</evidence>
<keyword evidence="5" id="KW-0804">Transcription</keyword>
<dbReference type="PRINTS" id="PR01590">
    <property type="entry name" value="HTHFIS"/>
</dbReference>
<dbReference type="GO" id="GO:0043565">
    <property type="term" value="F:sequence-specific DNA binding"/>
    <property type="evidence" value="ECO:0007669"/>
    <property type="project" value="InterPro"/>
</dbReference>
<dbReference type="InterPro" id="IPR035965">
    <property type="entry name" value="PAS-like_dom_sf"/>
</dbReference>
<proteinExistence type="predicted"/>
<dbReference type="PANTHER" id="PTHR32071">
    <property type="entry name" value="TRANSCRIPTIONAL REGULATORY PROTEIN"/>
    <property type="match status" value="1"/>
</dbReference>
<organism evidence="8 9">
    <name type="scientific">Bacillus thermozeamaize</name>
    <dbReference type="NCBI Taxonomy" id="230954"/>
    <lineage>
        <taxon>Bacteria</taxon>
        <taxon>Bacillati</taxon>
        <taxon>Bacillota</taxon>
        <taxon>Bacilli</taxon>
        <taxon>Bacillales</taxon>
        <taxon>Bacillaceae</taxon>
        <taxon>Bacillus</taxon>
    </lineage>
</organism>
<evidence type="ECO:0000256" key="1">
    <source>
        <dbReference type="ARBA" id="ARBA00022741"/>
    </source>
</evidence>
<keyword evidence="4" id="KW-0238">DNA-binding</keyword>
<dbReference type="Pfam" id="PF02954">
    <property type="entry name" value="HTH_8"/>
    <property type="match status" value="1"/>
</dbReference>
<dbReference type="Gene3D" id="1.10.10.60">
    <property type="entry name" value="Homeodomain-like"/>
    <property type="match status" value="1"/>
</dbReference>
<dbReference type="Gene3D" id="1.10.8.60">
    <property type="match status" value="1"/>
</dbReference>
<dbReference type="InterPro" id="IPR002078">
    <property type="entry name" value="Sigma_54_int"/>
</dbReference>
<dbReference type="SUPFAM" id="SSF55785">
    <property type="entry name" value="PYP-like sensor domain (PAS domain)"/>
    <property type="match status" value="1"/>
</dbReference>
<feature type="domain" description="Sigma-54 factor interaction" evidence="7">
    <location>
        <begin position="324"/>
        <end position="552"/>
    </location>
</feature>
<evidence type="ECO:0000256" key="2">
    <source>
        <dbReference type="ARBA" id="ARBA00022840"/>
    </source>
</evidence>
<feature type="region of interest" description="Disordered" evidence="6">
    <location>
        <begin position="301"/>
        <end position="320"/>
    </location>
</feature>
<gene>
    <name evidence="8" type="ORF">BAA01_16710</name>
</gene>
<dbReference type="InterPro" id="IPR027417">
    <property type="entry name" value="P-loop_NTPase"/>
</dbReference>
<dbReference type="Gene3D" id="3.30.450.20">
    <property type="entry name" value="PAS domain"/>
    <property type="match status" value="1"/>
</dbReference>
<name>A0A1Y3PRU8_9BACI</name>
<dbReference type="Pfam" id="PF00989">
    <property type="entry name" value="PAS"/>
    <property type="match status" value="1"/>
</dbReference>
<evidence type="ECO:0000256" key="6">
    <source>
        <dbReference type="SAM" id="MobiDB-lite"/>
    </source>
</evidence>
<accession>A0A1Y3PRU8</accession>
<evidence type="ECO:0000256" key="5">
    <source>
        <dbReference type="ARBA" id="ARBA00023163"/>
    </source>
</evidence>
<dbReference type="Gene3D" id="3.30.450.40">
    <property type="match status" value="1"/>
</dbReference>
<dbReference type="PANTHER" id="PTHR32071:SF81">
    <property type="entry name" value="PROPIONATE CATABOLISM OPERON REGULATORY PROTEIN"/>
    <property type="match status" value="1"/>
</dbReference>
<dbReference type="CDD" id="cd00009">
    <property type="entry name" value="AAA"/>
    <property type="match status" value="1"/>
</dbReference>
<evidence type="ECO:0000256" key="4">
    <source>
        <dbReference type="ARBA" id="ARBA00023125"/>
    </source>
</evidence>
<dbReference type="InterPro" id="IPR029016">
    <property type="entry name" value="GAF-like_dom_sf"/>
</dbReference>
<dbReference type="InterPro" id="IPR002197">
    <property type="entry name" value="HTH_Fis"/>
</dbReference>
<evidence type="ECO:0000259" key="7">
    <source>
        <dbReference type="PROSITE" id="PS50045"/>
    </source>
</evidence>
<dbReference type="EMBL" id="LZRT01000080">
    <property type="protein sequence ID" value="OUM87049.1"/>
    <property type="molecule type" value="Genomic_DNA"/>
</dbReference>
<evidence type="ECO:0000256" key="3">
    <source>
        <dbReference type="ARBA" id="ARBA00023015"/>
    </source>
</evidence>
<reference evidence="9" key="1">
    <citation type="submission" date="2016-06" db="EMBL/GenBank/DDBJ databases">
        <authorList>
            <person name="Nascimento L."/>
            <person name="Pereira R.V."/>
            <person name="Martins L.F."/>
            <person name="Quaggio R.B."/>
            <person name="Silva A.M."/>
            <person name="Setubal J.C."/>
        </authorList>
    </citation>
    <scope>NUCLEOTIDE SEQUENCE [LARGE SCALE GENOMIC DNA]</scope>
</reference>
<dbReference type="GO" id="GO:0006355">
    <property type="term" value="P:regulation of DNA-templated transcription"/>
    <property type="evidence" value="ECO:0007669"/>
    <property type="project" value="InterPro"/>
</dbReference>
<dbReference type="SUPFAM" id="SSF46689">
    <property type="entry name" value="Homeodomain-like"/>
    <property type="match status" value="1"/>
</dbReference>
<dbReference type="InterPro" id="IPR003018">
    <property type="entry name" value="GAF"/>
</dbReference>
<dbReference type="Proteomes" id="UP000196475">
    <property type="component" value="Unassembled WGS sequence"/>
</dbReference>
<dbReference type="GO" id="GO:0005524">
    <property type="term" value="F:ATP binding"/>
    <property type="evidence" value="ECO:0007669"/>
    <property type="project" value="UniProtKB-KW"/>
</dbReference>
<dbReference type="Gene3D" id="3.40.50.300">
    <property type="entry name" value="P-loop containing nucleotide triphosphate hydrolases"/>
    <property type="match status" value="1"/>
</dbReference>
<dbReference type="InterPro" id="IPR003593">
    <property type="entry name" value="AAA+_ATPase"/>
</dbReference>
<dbReference type="Pfam" id="PF25601">
    <property type="entry name" value="AAA_lid_14"/>
    <property type="match status" value="1"/>
</dbReference>
<dbReference type="Pfam" id="PF00158">
    <property type="entry name" value="Sigma54_activat"/>
    <property type="match status" value="1"/>
</dbReference>
<dbReference type="InterPro" id="IPR025944">
    <property type="entry name" value="Sigma_54_int_dom_CS"/>
</dbReference>
<dbReference type="SMART" id="SM00382">
    <property type="entry name" value="AAA"/>
    <property type="match status" value="1"/>
</dbReference>
<evidence type="ECO:0000313" key="8">
    <source>
        <dbReference type="EMBL" id="OUM87049.1"/>
    </source>
</evidence>
<protein>
    <recommendedName>
        <fullName evidence="7">Sigma-54 factor interaction domain-containing protein</fullName>
    </recommendedName>
</protein>
<keyword evidence="3" id="KW-0805">Transcription regulation</keyword>
<dbReference type="Pfam" id="PF01590">
    <property type="entry name" value="GAF"/>
    <property type="match status" value="1"/>
</dbReference>
<dbReference type="SMART" id="SM00091">
    <property type="entry name" value="PAS"/>
    <property type="match status" value="1"/>
</dbReference>
<dbReference type="PROSITE" id="PS50045">
    <property type="entry name" value="SIGMA54_INTERACT_4"/>
    <property type="match status" value="1"/>
</dbReference>
<dbReference type="InterPro" id="IPR000014">
    <property type="entry name" value="PAS"/>
</dbReference>
<dbReference type="SUPFAM" id="SSF52540">
    <property type="entry name" value="P-loop containing nucleoside triphosphate hydrolases"/>
    <property type="match status" value="1"/>
</dbReference>
<keyword evidence="2" id="KW-0067">ATP-binding</keyword>
<keyword evidence="1" id="KW-0547">Nucleotide-binding</keyword>
<dbReference type="FunFam" id="3.40.50.300:FF:000006">
    <property type="entry name" value="DNA-binding transcriptional regulator NtrC"/>
    <property type="match status" value="1"/>
</dbReference>
<dbReference type="AlphaFoldDB" id="A0A1Y3PRU8"/>
<sequence length="653" mass="72799">MKIVDSSPQALTISHQRSKQFGVNPEYVVNDILTGGELLDRQAKLGPLLSIAEAVLKPLYTFLEQRSFMVLISDVDGYILSSWGKSPFTERAKTVQLSTGANWHERVKGTNAIGTALLEKKPVSVVGKQHYCYENHFLTCYAAPLYTSTGELIGILDISGDVRAHHPHTLGMVAAAAMACQSRLLLEEARRELTLTLHEADAMMQTSAQPLISVDGEGKITRMNQAAAEMFNVQASQCIGQPLEMIFGKRYASDILSLASGDMAEVRLKKRAHANESDTWIVRAVKDERKQLFSTILSRRPSPMKLSESSNGTEKADTEKQTKIIASCPKIKQVFALIQHVAQTNATVLIRGETGTGKEIAARELHRQSGRKGPFVVVNCGAIPESLIESELFGYEKGAFTGAQQKGQMGKFEAAHLGTLFLDEIGELPLASQAVLLRVLEEKRVTRIGSHESKPVDVRIVAATNRDLYKEIALKRFRADLYFRLNEMEILLPPLRERTDLDELICHFLHEIASELGIHHLSIDPAAMHKLRQYSWPGNIRQLRHVIRQAAYQVHIVKRKNAISAEDLHLPEEKRNESDFIIFQLEEAPDSTAATATTNPTVADEETRIAHALRKAKGNISQAARLLHMGRTTLYRKLKQYPALANIRDEWNT</sequence>